<dbReference type="Proteomes" id="UP000784294">
    <property type="component" value="Unassembled WGS sequence"/>
</dbReference>
<accession>A0A3S5CJA6</accession>
<evidence type="ECO:0000256" key="1">
    <source>
        <dbReference type="SAM" id="MobiDB-lite"/>
    </source>
</evidence>
<dbReference type="EMBL" id="CAAALY010078000">
    <property type="protein sequence ID" value="VEL26084.1"/>
    <property type="molecule type" value="Genomic_DNA"/>
</dbReference>
<name>A0A3S5CJA6_9PLAT</name>
<evidence type="ECO:0000313" key="3">
    <source>
        <dbReference type="Proteomes" id="UP000784294"/>
    </source>
</evidence>
<organism evidence="2 3">
    <name type="scientific">Protopolystoma xenopodis</name>
    <dbReference type="NCBI Taxonomy" id="117903"/>
    <lineage>
        <taxon>Eukaryota</taxon>
        <taxon>Metazoa</taxon>
        <taxon>Spiralia</taxon>
        <taxon>Lophotrochozoa</taxon>
        <taxon>Platyhelminthes</taxon>
        <taxon>Monogenea</taxon>
        <taxon>Polyopisthocotylea</taxon>
        <taxon>Polystomatidea</taxon>
        <taxon>Polystomatidae</taxon>
        <taxon>Protopolystoma</taxon>
    </lineage>
</organism>
<gene>
    <name evidence="2" type="ORF">PXEA_LOCUS19524</name>
</gene>
<proteinExistence type="predicted"/>
<sequence length="309" mass="33778">MPIWRLVPLGPGPSTRLLFRRERSEPNSPQPHTPFPPLRSARLPYAISAPNSPVHHLPPISLTSQPSEMNRLAVNVLPMDSLKASPKLSEYLGKPRIIESCFKNVESDKKRRSKDINVPRMAHSILSSRSTLLQDGIVSSASDLAIEIPNHTISASEESLACSSISKSTSQRQPYSFLRCVDSVHAPESQTTCTSTPIHPTACLTESSSTISAFPRPALPHLKAKRRLNLGSSIDHSRLKSGYTSPNGSEHEVKSSQLYSPRQDTPNTDACRIGCSTSSSQSTLPMQSFHKQVGNPESSELSSSEVSFF</sequence>
<feature type="compositionally biased region" description="Polar residues" evidence="1">
    <location>
        <begin position="275"/>
        <end position="290"/>
    </location>
</feature>
<reference evidence="2" key="1">
    <citation type="submission" date="2018-11" db="EMBL/GenBank/DDBJ databases">
        <authorList>
            <consortium name="Pathogen Informatics"/>
        </authorList>
    </citation>
    <scope>NUCLEOTIDE SEQUENCE</scope>
</reference>
<feature type="compositionally biased region" description="Low complexity" evidence="1">
    <location>
        <begin position="297"/>
        <end position="309"/>
    </location>
</feature>
<evidence type="ECO:0000313" key="2">
    <source>
        <dbReference type="EMBL" id="VEL26084.1"/>
    </source>
</evidence>
<feature type="region of interest" description="Disordered" evidence="1">
    <location>
        <begin position="235"/>
        <end position="309"/>
    </location>
</feature>
<dbReference type="AlphaFoldDB" id="A0A3S5CJA6"/>
<protein>
    <submittedName>
        <fullName evidence="2">Uncharacterized protein</fullName>
    </submittedName>
</protein>
<keyword evidence="3" id="KW-1185">Reference proteome</keyword>
<feature type="compositionally biased region" description="Polar residues" evidence="1">
    <location>
        <begin position="255"/>
        <end position="268"/>
    </location>
</feature>
<comment type="caution">
    <text evidence="2">The sequence shown here is derived from an EMBL/GenBank/DDBJ whole genome shotgun (WGS) entry which is preliminary data.</text>
</comment>